<proteinExistence type="inferred from homology"/>
<feature type="chain" id="PRO_5018200294" description="glucuronosyltransferase" evidence="5">
    <location>
        <begin position="16"/>
        <end position="180"/>
    </location>
</feature>
<protein>
    <recommendedName>
        <fullName evidence="2">glucuronosyltransferase</fullName>
        <ecNumber evidence="2">2.4.1.17</ecNumber>
    </recommendedName>
</protein>
<organism evidence="6 7">
    <name type="scientific">Cylicostephanus goldi</name>
    <name type="common">Nematode worm</name>
    <dbReference type="NCBI Taxonomy" id="71465"/>
    <lineage>
        <taxon>Eukaryota</taxon>
        <taxon>Metazoa</taxon>
        <taxon>Ecdysozoa</taxon>
        <taxon>Nematoda</taxon>
        <taxon>Chromadorea</taxon>
        <taxon>Rhabditida</taxon>
        <taxon>Rhabditina</taxon>
        <taxon>Rhabditomorpha</taxon>
        <taxon>Strongyloidea</taxon>
        <taxon>Strongylidae</taxon>
        <taxon>Cylicostephanus</taxon>
    </lineage>
</organism>
<evidence type="ECO:0000313" key="6">
    <source>
        <dbReference type="EMBL" id="VDK59258.1"/>
    </source>
</evidence>
<dbReference type="PANTHER" id="PTHR48043">
    <property type="entry name" value="EG:EG0003.4 PROTEIN-RELATED"/>
    <property type="match status" value="1"/>
</dbReference>
<dbReference type="Proteomes" id="UP000271889">
    <property type="component" value="Unassembled WGS sequence"/>
</dbReference>
<keyword evidence="5" id="KW-0732">Signal</keyword>
<evidence type="ECO:0000256" key="2">
    <source>
        <dbReference type="ARBA" id="ARBA00012544"/>
    </source>
</evidence>
<dbReference type="InterPro" id="IPR050271">
    <property type="entry name" value="UDP-glycosyltransferase"/>
</dbReference>
<keyword evidence="4" id="KW-0808">Transferase</keyword>
<evidence type="ECO:0000256" key="4">
    <source>
        <dbReference type="ARBA" id="ARBA00022679"/>
    </source>
</evidence>
<dbReference type="GO" id="GO:0015020">
    <property type="term" value="F:glucuronosyltransferase activity"/>
    <property type="evidence" value="ECO:0007669"/>
    <property type="project" value="UniProtKB-EC"/>
</dbReference>
<evidence type="ECO:0000256" key="3">
    <source>
        <dbReference type="ARBA" id="ARBA00022676"/>
    </source>
</evidence>
<accession>A0A3P6T083</accession>
<name>A0A3P6T083_CYLGO</name>
<evidence type="ECO:0000256" key="1">
    <source>
        <dbReference type="ARBA" id="ARBA00009995"/>
    </source>
</evidence>
<dbReference type="SUPFAM" id="SSF53756">
    <property type="entry name" value="UDP-Glycosyltransferase/glycogen phosphorylase"/>
    <property type="match status" value="1"/>
</dbReference>
<keyword evidence="7" id="KW-1185">Reference proteome</keyword>
<dbReference type="EMBL" id="UYRV01012892">
    <property type="protein sequence ID" value="VDK59258.1"/>
    <property type="molecule type" value="Genomic_DNA"/>
</dbReference>
<feature type="signal peptide" evidence="5">
    <location>
        <begin position="1"/>
        <end position="15"/>
    </location>
</feature>
<sequence length="180" mass="19524">MLLPLLSIFLVLVDSYKILVVNPKLGYSHMNFMGKIADTLADAGHDVVSLESNYYSILDDDELLEHLKAEKFDVGITELFDFTGIAVYEAIGLKNMIGTHASNSLAESTAYAIGAPVTPSFMPASQGITGDSTSFSTRAVNLLFTLLSWYFQKSAASAAESVMMKKLGKTATPIWVNNTN</sequence>
<dbReference type="PANTHER" id="PTHR48043:SF150">
    <property type="entry name" value="GLUCURONOSYLTRANSFERASE"/>
    <property type="match status" value="1"/>
</dbReference>
<dbReference type="EC" id="2.4.1.17" evidence="2"/>
<comment type="similarity">
    <text evidence="1">Belongs to the UDP-glycosyltransferase family.</text>
</comment>
<gene>
    <name evidence="6" type="ORF">CGOC_LOCUS4597</name>
</gene>
<dbReference type="OrthoDB" id="5865374at2759"/>
<evidence type="ECO:0000256" key="5">
    <source>
        <dbReference type="SAM" id="SignalP"/>
    </source>
</evidence>
<evidence type="ECO:0000313" key="7">
    <source>
        <dbReference type="Proteomes" id="UP000271889"/>
    </source>
</evidence>
<reference evidence="6 7" key="1">
    <citation type="submission" date="2018-11" db="EMBL/GenBank/DDBJ databases">
        <authorList>
            <consortium name="Pathogen Informatics"/>
        </authorList>
    </citation>
    <scope>NUCLEOTIDE SEQUENCE [LARGE SCALE GENOMIC DNA]</scope>
</reference>
<keyword evidence="3" id="KW-0328">Glycosyltransferase</keyword>
<dbReference type="AlphaFoldDB" id="A0A3P6T083"/>